<dbReference type="Gene3D" id="1.25.40.20">
    <property type="entry name" value="Ankyrin repeat-containing domain"/>
    <property type="match status" value="1"/>
</dbReference>
<gene>
    <name evidence="5" type="ORF">CCMP2556_LOCUS47123</name>
</gene>
<feature type="repeat" description="ANK" evidence="3">
    <location>
        <begin position="128"/>
        <end position="160"/>
    </location>
</feature>
<reference evidence="5 6" key="1">
    <citation type="submission" date="2024-02" db="EMBL/GenBank/DDBJ databases">
        <authorList>
            <person name="Chen Y."/>
            <person name="Shah S."/>
            <person name="Dougan E. K."/>
            <person name="Thang M."/>
            <person name="Chan C."/>
        </authorList>
    </citation>
    <scope>NUCLEOTIDE SEQUENCE [LARGE SCALE GENOMIC DNA]</scope>
</reference>
<dbReference type="SMART" id="SM00248">
    <property type="entry name" value="ANK"/>
    <property type="match status" value="4"/>
</dbReference>
<dbReference type="Pfam" id="PF12796">
    <property type="entry name" value="Ank_2"/>
    <property type="match status" value="1"/>
</dbReference>
<name>A0ABP0RG87_9DINO</name>
<dbReference type="InterPro" id="IPR036770">
    <property type="entry name" value="Ankyrin_rpt-contain_sf"/>
</dbReference>
<evidence type="ECO:0000256" key="1">
    <source>
        <dbReference type="ARBA" id="ARBA00022737"/>
    </source>
</evidence>
<dbReference type="InterPro" id="IPR002110">
    <property type="entry name" value="Ankyrin_rpt"/>
</dbReference>
<keyword evidence="1" id="KW-0677">Repeat</keyword>
<feature type="region of interest" description="Disordered" evidence="4">
    <location>
        <begin position="1"/>
        <end position="20"/>
    </location>
</feature>
<organism evidence="5 6">
    <name type="scientific">Durusdinium trenchii</name>
    <dbReference type="NCBI Taxonomy" id="1381693"/>
    <lineage>
        <taxon>Eukaryota</taxon>
        <taxon>Sar</taxon>
        <taxon>Alveolata</taxon>
        <taxon>Dinophyceae</taxon>
        <taxon>Suessiales</taxon>
        <taxon>Symbiodiniaceae</taxon>
        <taxon>Durusdinium</taxon>
    </lineage>
</organism>
<dbReference type="EMBL" id="CAXAMN010025984">
    <property type="protein sequence ID" value="CAK9099615.1"/>
    <property type="molecule type" value="Genomic_DNA"/>
</dbReference>
<accession>A0ABP0RG87</accession>
<evidence type="ECO:0000256" key="4">
    <source>
        <dbReference type="SAM" id="MobiDB-lite"/>
    </source>
</evidence>
<protein>
    <submittedName>
        <fullName evidence="5">Uncharacterized protein</fullName>
    </submittedName>
</protein>
<dbReference type="PROSITE" id="PS50297">
    <property type="entry name" value="ANK_REP_REGION"/>
    <property type="match status" value="2"/>
</dbReference>
<sequence length="255" mass="27149">MRPSGGMSGGAWLPPQQRQDRQVVEETLRRHKATRLVNACTEDASRVQELLSERADPNMADVQSRWPLTQAAFAGDSRVVSVLLEARADPNLPSEGDRAIHFSAWQGDKTVTGLLLRSSADVEATDSNGCTPLCGAALKGHVAVVELLLANGADPSRQVNVNGHGSLTPLKAAQEGRFVKVVEVLKEAVASLPQPRRNSFTIPVPSPLVKSRSQLTTSGKNSPDSLASRSSGRNASMVSTLSNCLAKCRGVCQCC</sequence>
<evidence type="ECO:0000313" key="5">
    <source>
        <dbReference type="EMBL" id="CAK9099615.1"/>
    </source>
</evidence>
<dbReference type="InterPro" id="IPR050745">
    <property type="entry name" value="Multifunctional_regulatory"/>
</dbReference>
<proteinExistence type="predicted"/>
<keyword evidence="2 3" id="KW-0040">ANK repeat</keyword>
<dbReference type="Proteomes" id="UP001642484">
    <property type="component" value="Unassembled WGS sequence"/>
</dbReference>
<feature type="repeat" description="ANK" evidence="3">
    <location>
        <begin position="95"/>
        <end position="127"/>
    </location>
</feature>
<dbReference type="PROSITE" id="PS50088">
    <property type="entry name" value="ANK_REPEAT"/>
    <property type="match status" value="2"/>
</dbReference>
<evidence type="ECO:0000256" key="2">
    <source>
        <dbReference type="ARBA" id="ARBA00023043"/>
    </source>
</evidence>
<comment type="caution">
    <text evidence="5">The sequence shown here is derived from an EMBL/GenBank/DDBJ whole genome shotgun (WGS) entry which is preliminary data.</text>
</comment>
<evidence type="ECO:0000313" key="6">
    <source>
        <dbReference type="Proteomes" id="UP001642484"/>
    </source>
</evidence>
<evidence type="ECO:0000256" key="3">
    <source>
        <dbReference type="PROSITE-ProRule" id="PRU00023"/>
    </source>
</evidence>
<dbReference type="PANTHER" id="PTHR24189:SF50">
    <property type="entry name" value="ANKYRIN REPEAT AND SOCS BOX PROTEIN 2"/>
    <property type="match status" value="1"/>
</dbReference>
<feature type="region of interest" description="Disordered" evidence="4">
    <location>
        <begin position="211"/>
        <end position="233"/>
    </location>
</feature>
<dbReference type="PANTHER" id="PTHR24189">
    <property type="entry name" value="MYOTROPHIN"/>
    <property type="match status" value="1"/>
</dbReference>
<dbReference type="SUPFAM" id="SSF48403">
    <property type="entry name" value="Ankyrin repeat"/>
    <property type="match status" value="1"/>
</dbReference>
<keyword evidence="6" id="KW-1185">Reference proteome</keyword>